<proteinExistence type="predicted"/>
<evidence type="ECO:0000313" key="2">
    <source>
        <dbReference type="Proteomes" id="UP000320593"/>
    </source>
</evidence>
<accession>A0A562T3U9</accession>
<evidence type="ECO:0008006" key="3">
    <source>
        <dbReference type="Google" id="ProtNLM"/>
    </source>
</evidence>
<organism evidence="1 2">
    <name type="scientific">Roseibium hamelinense</name>
    <dbReference type="NCBI Taxonomy" id="150831"/>
    <lineage>
        <taxon>Bacteria</taxon>
        <taxon>Pseudomonadati</taxon>
        <taxon>Pseudomonadota</taxon>
        <taxon>Alphaproteobacteria</taxon>
        <taxon>Hyphomicrobiales</taxon>
        <taxon>Stappiaceae</taxon>
        <taxon>Roseibium</taxon>
    </lineage>
</organism>
<keyword evidence="2" id="KW-1185">Reference proteome</keyword>
<gene>
    <name evidence="1" type="ORF">JM93_02219</name>
</gene>
<dbReference type="PIRSF" id="PIRSF032064">
    <property type="entry name" value="UCP032064"/>
    <property type="match status" value="1"/>
</dbReference>
<dbReference type="InterPro" id="IPR007922">
    <property type="entry name" value="DciA-like"/>
</dbReference>
<dbReference type="EMBL" id="VLLF01000004">
    <property type="protein sequence ID" value="TWI87650.1"/>
    <property type="molecule type" value="Genomic_DNA"/>
</dbReference>
<reference evidence="1 2" key="1">
    <citation type="submission" date="2019-07" db="EMBL/GenBank/DDBJ databases">
        <title>Genomic Encyclopedia of Archaeal and Bacterial Type Strains, Phase II (KMG-II): from individual species to whole genera.</title>
        <authorList>
            <person name="Goeker M."/>
        </authorList>
    </citation>
    <scope>NUCLEOTIDE SEQUENCE [LARGE SCALE GENOMIC DNA]</scope>
    <source>
        <strain evidence="1 2">ATCC BAA-252</strain>
    </source>
</reference>
<name>A0A562T3U9_9HYPH</name>
<sequence>MCQKRGFASLDLLKAWPDIVGERYADRVRPERLLWPRKPVEAEASGEVFAEPATLLVHTDGATALLLSHEMPQVIERINTFYGWAAVGRIKIIQKAAPPRPKSRAKTLPPLTADEEARIKARVAGVENDRLRQALEKLGKQVVARQRKGTAG</sequence>
<dbReference type="AlphaFoldDB" id="A0A562T3U9"/>
<dbReference type="Proteomes" id="UP000320593">
    <property type="component" value="Unassembled WGS sequence"/>
</dbReference>
<dbReference type="InterPro" id="IPR010593">
    <property type="entry name" value="DUF1159"/>
</dbReference>
<dbReference type="Pfam" id="PF05258">
    <property type="entry name" value="DciA"/>
    <property type="match status" value="1"/>
</dbReference>
<evidence type="ECO:0000313" key="1">
    <source>
        <dbReference type="EMBL" id="TWI87650.1"/>
    </source>
</evidence>
<protein>
    <recommendedName>
        <fullName evidence="3">DUF721 domain-containing protein</fullName>
    </recommendedName>
</protein>
<comment type="caution">
    <text evidence="1">The sequence shown here is derived from an EMBL/GenBank/DDBJ whole genome shotgun (WGS) entry which is preliminary data.</text>
</comment>